<dbReference type="STRING" id="285351.SAMN04488035_1446"/>
<dbReference type="Pfam" id="PF18367">
    <property type="entry name" value="Rv2175c_C"/>
    <property type="match status" value="1"/>
</dbReference>
<gene>
    <name evidence="3" type="ORF">SAMN04488035_1446</name>
</gene>
<dbReference type="OrthoDB" id="3784042at2"/>
<keyword evidence="4" id="KW-1185">Reference proteome</keyword>
<feature type="domain" description="Rv2175c C-terminal" evidence="1">
    <location>
        <begin position="82"/>
        <end position="136"/>
    </location>
</feature>
<dbReference type="RefSeq" id="WP_093376612.1">
    <property type="nucleotide sequence ID" value="NZ_BNAN01000002.1"/>
</dbReference>
<dbReference type="EMBL" id="FONZ01000002">
    <property type="protein sequence ID" value="SFF07284.1"/>
    <property type="molecule type" value="Genomic_DNA"/>
</dbReference>
<feature type="domain" description="DNA-binding protein Rv2175c wHTH" evidence="2">
    <location>
        <begin position="6"/>
        <end position="54"/>
    </location>
</feature>
<organism evidence="3 4">
    <name type="scientific">Flavimobilis marinus</name>
    <dbReference type="NCBI Taxonomy" id="285351"/>
    <lineage>
        <taxon>Bacteria</taxon>
        <taxon>Bacillati</taxon>
        <taxon>Actinomycetota</taxon>
        <taxon>Actinomycetes</taxon>
        <taxon>Micrococcales</taxon>
        <taxon>Jonesiaceae</taxon>
        <taxon>Flavimobilis</taxon>
    </lineage>
</organism>
<evidence type="ECO:0000313" key="4">
    <source>
        <dbReference type="Proteomes" id="UP000198520"/>
    </source>
</evidence>
<evidence type="ECO:0000313" key="3">
    <source>
        <dbReference type="EMBL" id="SFF07284.1"/>
    </source>
</evidence>
<reference evidence="4" key="1">
    <citation type="submission" date="2016-10" db="EMBL/GenBank/DDBJ databases">
        <authorList>
            <person name="Varghese N."/>
            <person name="Submissions S."/>
        </authorList>
    </citation>
    <scope>NUCLEOTIDE SEQUENCE [LARGE SCALE GENOMIC DNA]</scope>
    <source>
        <strain evidence="4">DSM 19083</strain>
    </source>
</reference>
<protein>
    <submittedName>
        <fullName evidence="3">Uncharacterized protein</fullName>
    </submittedName>
</protein>
<dbReference type="GO" id="GO:0003677">
    <property type="term" value="F:DNA binding"/>
    <property type="evidence" value="ECO:0007669"/>
    <property type="project" value="InterPro"/>
</dbReference>
<accession>A0A1I2FP66</accession>
<sequence>MSGIEAVEEWWTLPDVADRLGLDLGKVRRLVQERHVVGLRRGERPVLRVPAAFFVPLSEAEVAARAAAAQEQGRAVASVEIVPGLPGTLTLLTDIRLTDEEIVDWFFSADDMLGETPAAALRSGRKSAVRRAAQLLG</sequence>
<dbReference type="Pfam" id="PF21531">
    <property type="entry name" value="Rv2175c_wHTH"/>
    <property type="match status" value="1"/>
</dbReference>
<dbReference type="Proteomes" id="UP000198520">
    <property type="component" value="Unassembled WGS sequence"/>
</dbReference>
<name>A0A1I2FP66_9MICO</name>
<evidence type="ECO:0000259" key="1">
    <source>
        <dbReference type="Pfam" id="PF18367"/>
    </source>
</evidence>
<proteinExistence type="predicted"/>
<dbReference type="AlphaFoldDB" id="A0A1I2FP66"/>
<dbReference type="InterPro" id="IPR048576">
    <property type="entry name" value="Rv2175c_wHTH"/>
</dbReference>
<dbReference type="InterPro" id="IPR041098">
    <property type="entry name" value="Rv2175c_C"/>
</dbReference>
<evidence type="ECO:0000259" key="2">
    <source>
        <dbReference type="Pfam" id="PF21531"/>
    </source>
</evidence>